<protein>
    <submittedName>
        <fullName evidence="1">Uncharacterized protein</fullName>
    </submittedName>
</protein>
<name>A0A1I6QE39_9EURY</name>
<organism evidence="1 2">
    <name type="scientific">Halostagnicola kamekurae</name>
    <dbReference type="NCBI Taxonomy" id="619731"/>
    <lineage>
        <taxon>Archaea</taxon>
        <taxon>Methanobacteriati</taxon>
        <taxon>Methanobacteriota</taxon>
        <taxon>Stenosarchaea group</taxon>
        <taxon>Halobacteria</taxon>
        <taxon>Halobacteriales</taxon>
        <taxon>Natrialbaceae</taxon>
        <taxon>Halostagnicola</taxon>
    </lineage>
</organism>
<reference evidence="2" key="1">
    <citation type="submission" date="2016-10" db="EMBL/GenBank/DDBJ databases">
        <authorList>
            <person name="Varghese N."/>
            <person name="Submissions S."/>
        </authorList>
    </citation>
    <scope>NUCLEOTIDE SEQUENCE [LARGE SCALE GENOMIC DNA]</scope>
    <source>
        <strain evidence="2">DSM 22427</strain>
    </source>
</reference>
<proteinExistence type="predicted"/>
<dbReference type="Proteomes" id="UP000199199">
    <property type="component" value="Unassembled WGS sequence"/>
</dbReference>
<accession>A0A1I6QE39</accession>
<evidence type="ECO:0000313" key="1">
    <source>
        <dbReference type="EMBL" id="SFS50741.1"/>
    </source>
</evidence>
<dbReference type="AlphaFoldDB" id="A0A1I6QE39"/>
<evidence type="ECO:0000313" key="2">
    <source>
        <dbReference type="Proteomes" id="UP000199199"/>
    </source>
</evidence>
<keyword evidence="2" id="KW-1185">Reference proteome</keyword>
<gene>
    <name evidence="1" type="ORF">SAMN04488556_1214</name>
</gene>
<sequence>MNLMPYIITYGLSVFQTNAILNKKLALTEQKQL</sequence>
<dbReference type="EMBL" id="FOZS01000001">
    <property type="protein sequence ID" value="SFS50741.1"/>
    <property type="molecule type" value="Genomic_DNA"/>
</dbReference>